<dbReference type="EMBL" id="JABSTQ010002872">
    <property type="protein sequence ID" value="KAG0443806.1"/>
    <property type="molecule type" value="Genomic_DNA"/>
</dbReference>
<accession>A0AC60QVU1</accession>
<keyword evidence="2" id="KW-1185">Reference proteome</keyword>
<proteinExistence type="predicted"/>
<dbReference type="Proteomes" id="UP000805193">
    <property type="component" value="Unassembled WGS sequence"/>
</dbReference>
<reference evidence="1 2" key="1">
    <citation type="journal article" date="2020" name="Cell">
        <title>Large-Scale Comparative Analyses of Tick Genomes Elucidate Their Genetic Diversity and Vector Capacities.</title>
        <authorList>
            <consortium name="Tick Genome and Microbiome Consortium (TIGMIC)"/>
            <person name="Jia N."/>
            <person name="Wang J."/>
            <person name="Shi W."/>
            <person name="Du L."/>
            <person name="Sun Y."/>
            <person name="Zhan W."/>
            <person name="Jiang J.F."/>
            <person name="Wang Q."/>
            <person name="Zhang B."/>
            <person name="Ji P."/>
            <person name="Bell-Sakyi L."/>
            <person name="Cui X.M."/>
            <person name="Yuan T.T."/>
            <person name="Jiang B.G."/>
            <person name="Yang W.F."/>
            <person name="Lam T.T."/>
            <person name="Chang Q.C."/>
            <person name="Ding S.J."/>
            <person name="Wang X.J."/>
            <person name="Zhu J.G."/>
            <person name="Ruan X.D."/>
            <person name="Zhao L."/>
            <person name="Wei J.T."/>
            <person name="Ye R.Z."/>
            <person name="Que T.C."/>
            <person name="Du C.H."/>
            <person name="Zhou Y.H."/>
            <person name="Cheng J.X."/>
            <person name="Dai P.F."/>
            <person name="Guo W.B."/>
            <person name="Han X.H."/>
            <person name="Huang E.J."/>
            <person name="Li L.F."/>
            <person name="Wei W."/>
            <person name="Gao Y.C."/>
            <person name="Liu J.Z."/>
            <person name="Shao H.Z."/>
            <person name="Wang X."/>
            <person name="Wang C.C."/>
            <person name="Yang T.C."/>
            <person name="Huo Q.B."/>
            <person name="Li W."/>
            <person name="Chen H.Y."/>
            <person name="Chen S.E."/>
            <person name="Zhou L.G."/>
            <person name="Ni X.B."/>
            <person name="Tian J.H."/>
            <person name="Sheng Y."/>
            <person name="Liu T."/>
            <person name="Pan Y.S."/>
            <person name="Xia L.Y."/>
            <person name="Li J."/>
            <person name="Zhao F."/>
            <person name="Cao W.C."/>
        </authorList>
    </citation>
    <scope>NUCLEOTIDE SEQUENCE [LARGE SCALE GENOMIC DNA]</scope>
    <source>
        <strain evidence="1">Iper-2018</strain>
    </source>
</reference>
<organism evidence="1 2">
    <name type="scientific">Ixodes persulcatus</name>
    <name type="common">Taiga tick</name>
    <dbReference type="NCBI Taxonomy" id="34615"/>
    <lineage>
        <taxon>Eukaryota</taxon>
        <taxon>Metazoa</taxon>
        <taxon>Ecdysozoa</taxon>
        <taxon>Arthropoda</taxon>
        <taxon>Chelicerata</taxon>
        <taxon>Arachnida</taxon>
        <taxon>Acari</taxon>
        <taxon>Parasitiformes</taxon>
        <taxon>Ixodida</taxon>
        <taxon>Ixodoidea</taxon>
        <taxon>Ixodidae</taxon>
        <taxon>Ixodinae</taxon>
        <taxon>Ixodes</taxon>
    </lineage>
</organism>
<protein>
    <submittedName>
        <fullName evidence="1">Uncharacterized protein</fullName>
    </submittedName>
</protein>
<comment type="caution">
    <text evidence="1">The sequence shown here is derived from an EMBL/GenBank/DDBJ whole genome shotgun (WGS) entry which is preliminary data.</text>
</comment>
<sequence length="132" mass="14135">MRAASANGDNKSKVFLLVCAALAILKAYGTLRKPTSLFVETSVLWAASADAALAATLLMMAFISTRRLLRSSRFSALDSALVGLLTTATLTDATLLARLLYDQERKVSRPHIRMLPQASGIYDCIAGACITL</sequence>
<evidence type="ECO:0000313" key="2">
    <source>
        <dbReference type="Proteomes" id="UP000805193"/>
    </source>
</evidence>
<gene>
    <name evidence="1" type="ORF">HPB47_014507</name>
</gene>
<evidence type="ECO:0000313" key="1">
    <source>
        <dbReference type="EMBL" id="KAG0443806.1"/>
    </source>
</evidence>
<name>A0AC60QVU1_IXOPE</name>